<evidence type="ECO:0000256" key="4">
    <source>
        <dbReference type="SAM" id="SignalP"/>
    </source>
</evidence>
<comment type="catalytic activity">
    <reaction evidence="1">
        <text>AMP + H2O = D-ribose 5-phosphate + adenine</text>
        <dbReference type="Rhea" id="RHEA:20129"/>
        <dbReference type="ChEBI" id="CHEBI:15377"/>
        <dbReference type="ChEBI" id="CHEBI:16708"/>
        <dbReference type="ChEBI" id="CHEBI:78346"/>
        <dbReference type="ChEBI" id="CHEBI:456215"/>
        <dbReference type="EC" id="3.2.2.4"/>
    </reaction>
</comment>
<reference evidence="5 6" key="1">
    <citation type="submission" date="2020-08" db="EMBL/GenBank/DDBJ databases">
        <title>Genomic Encyclopedia of Type Strains, Phase IV (KMG-IV): sequencing the most valuable type-strain genomes for metagenomic binning, comparative biology and taxonomic classification.</title>
        <authorList>
            <person name="Goeker M."/>
        </authorList>
    </citation>
    <scope>NUCLEOTIDE SEQUENCE [LARGE SCALE GENOMIC DNA]</scope>
    <source>
        <strain evidence="5 6">DSM 29007</strain>
    </source>
</reference>
<dbReference type="GO" id="GO:0009691">
    <property type="term" value="P:cytokinin biosynthetic process"/>
    <property type="evidence" value="ECO:0007669"/>
    <property type="project" value="UniProtKB-UniRule"/>
</dbReference>
<evidence type="ECO:0000256" key="2">
    <source>
        <dbReference type="ARBA" id="ARBA00006763"/>
    </source>
</evidence>
<dbReference type="GO" id="GO:0005829">
    <property type="term" value="C:cytosol"/>
    <property type="evidence" value="ECO:0007669"/>
    <property type="project" value="TreeGrafter"/>
</dbReference>
<dbReference type="InterPro" id="IPR005269">
    <property type="entry name" value="LOG"/>
</dbReference>
<organism evidence="5 6">
    <name type="scientific">Longimicrobium terrae</name>
    <dbReference type="NCBI Taxonomy" id="1639882"/>
    <lineage>
        <taxon>Bacteria</taxon>
        <taxon>Pseudomonadati</taxon>
        <taxon>Gemmatimonadota</taxon>
        <taxon>Longimicrobiia</taxon>
        <taxon>Longimicrobiales</taxon>
        <taxon>Longimicrobiaceae</taxon>
        <taxon>Longimicrobium</taxon>
    </lineage>
</organism>
<dbReference type="AlphaFoldDB" id="A0A841H756"/>
<dbReference type="FunFam" id="3.40.50.450:FF:000012">
    <property type="entry name" value="LOG family protein YvdD"/>
    <property type="match status" value="1"/>
</dbReference>
<proteinExistence type="inferred from homology"/>
<dbReference type="EC" id="3.2.2.n1" evidence="3"/>
<gene>
    <name evidence="5" type="ORF">HNQ61_005641</name>
</gene>
<evidence type="ECO:0000313" key="6">
    <source>
        <dbReference type="Proteomes" id="UP000582837"/>
    </source>
</evidence>
<protein>
    <recommendedName>
        <fullName evidence="3">Cytokinin riboside 5'-monophosphate phosphoribohydrolase</fullName>
        <ecNumber evidence="3">3.2.2.n1</ecNumber>
    </recommendedName>
</protein>
<dbReference type="PANTHER" id="PTHR31223">
    <property type="entry name" value="LOG FAMILY PROTEIN YJL055W"/>
    <property type="match status" value="1"/>
</dbReference>
<dbReference type="InterPro" id="IPR031100">
    <property type="entry name" value="LOG_fam"/>
</dbReference>
<feature type="signal peptide" evidence="4">
    <location>
        <begin position="1"/>
        <end position="21"/>
    </location>
</feature>
<dbReference type="NCBIfam" id="TIGR00730">
    <property type="entry name" value="Rossman fold protein, TIGR00730 family"/>
    <property type="match status" value="1"/>
</dbReference>
<dbReference type="EMBL" id="JACHIA010000034">
    <property type="protein sequence ID" value="MBB6073960.1"/>
    <property type="molecule type" value="Genomic_DNA"/>
</dbReference>
<keyword evidence="3" id="KW-0203">Cytokinin biosynthesis</keyword>
<keyword evidence="3" id="KW-0378">Hydrolase</keyword>
<name>A0A841H756_9BACT</name>
<dbReference type="PANTHER" id="PTHR31223:SF70">
    <property type="entry name" value="LOG FAMILY PROTEIN YJL055W"/>
    <property type="match status" value="1"/>
</dbReference>
<keyword evidence="6" id="KW-1185">Reference proteome</keyword>
<evidence type="ECO:0000256" key="3">
    <source>
        <dbReference type="RuleBase" id="RU363015"/>
    </source>
</evidence>
<dbReference type="Pfam" id="PF03641">
    <property type="entry name" value="Lysine_decarbox"/>
    <property type="match status" value="1"/>
</dbReference>
<dbReference type="Gene3D" id="3.40.50.450">
    <property type="match status" value="1"/>
</dbReference>
<evidence type="ECO:0000256" key="1">
    <source>
        <dbReference type="ARBA" id="ARBA00000274"/>
    </source>
</evidence>
<comment type="similarity">
    <text evidence="2 3">Belongs to the LOG family.</text>
</comment>
<keyword evidence="4" id="KW-0732">Signal</keyword>
<dbReference type="Proteomes" id="UP000582837">
    <property type="component" value="Unassembled WGS sequence"/>
</dbReference>
<sequence length="193" mass="20624">MKRICVFCGSSAGAQPAYAHAAGSVGRMLAARGIGLVYGGGKVGLMGVVADAVMAAGGEVIGVIPEALMRREVGHGGLTELHVVGSMHERKARMADLSDGFIALPGGYGTFEEFFEVLTWSQLGIHPKPCGLLNVGGFYDPLLAMVDHAVREEFVRPAHRALILDDADAERLLERMADFAPPAVEKWIRPEQR</sequence>
<accession>A0A841H756</accession>
<dbReference type="RefSeq" id="WP_170033642.1">
    <property type="nucleotide sequence ID" value="NZ_JABDTL010000001.1"/>
</dbReference>
<comment type="caution">
    <text evidence="5">The sequence shown here is derived from an EMBL/GenBank/DDBJ whole genome shotgun (WGS) entry which is preliminary data.</text>
</comment>
<dbReference type="GO" id="GO:0008714">
    <property type="term" value="F:AMP nucleosidase activity"/>
    <property type="evidence" value="ECO:0007669"/>
    <property type="project" value="UniProtKB-EC"/>
</dbReference>
<feature type="chain" id="PRO_5032891517" description="Cytokinin riboside 5'-monophosphate phosphoribohydrolase" evidence="4">
    <location>
        <begin position="22"/>
        <end position="193"/>
    </location>
</feature>
<dbReference type="SUPFAM" id="SSF102405">
    <property type="entry name" value="MCP/YpsA-like"/>
    <property type="match status" value="1"/>
</dbReference>
<evidence type="ECO:0000313" key="5">
    <source>
        <dbReference type="EMBL" id="MBB6073960.1"/>
    </source>
</evidence>